<dbReference type="PANTHER" id="PTHR34542:SF1">
    <property type="entry name" value="OS08G0359900 PROTEIN"/>
    <property type="match status" value="1"/>
</dbReference>
<dbReference type="Proteomes" id="UP000525078">
    <property type="component" value="Unassembled WGS sequence"/>
</dbReference>
<dbReference type="EMBL" id="JAATIQ010000040">
    <property type="protein sequence ID" value="KAF4395349.1"/>
    <property type="molecule type" value="Genomic_DNA"/>
</dbReference>
<dbReference type="PANTHER" id="PTHR34542">
    <property type="entry name" value="OS08G0359900 PROTEIN"/>
    <property type="match status" value="1"/>
</dbReference>
<feature type="region of interest" description="Disordered" evidence="1">
    <location>
        <begin position="44"/>
        <end position="69"/>
    </location>
</feature>
<sequence length="170" mass="19046">MAALQRFKLLATQCGVTQSPTRSPRTSPVIHLRRRKTTLRMLLGRSKSTVNYRTSPPRQRDSNSNSNSTSSVIDRFRFLRAAAAAAPAPEKATPVKRNSLKELFGSSSPVELEEEEVKDIYKENRVSVMVVGSTRLQSGSGSPRPAGWSGFRYRSLLRRTWRPMLVSIPE</sequence>
<feature type="compositionally biased region" description="Polar residues" evidence="1">
    <location>
        <begin position="46"/>
        <end position="57"/>
    </location>
</feature>
<dbReference type="AlphaFoldDB" id="A0A7J6EQR1"/>
<evidence type="ECO:0000313" key="2">
    <source>
        <dbReference type="EMBL" id="KAF4360777.1"/>
    </source>
</evidence>
<keyword evidence="5" id="KW-1185">Reference proteome</keyword>
<evidence type="ECO:0000313" key="4">
    <source>
        <dbReference type="Proteomes" id="UP000525078"/>
    </source>
</evidence>
<proteinExistence type="predicted"/>
<protein>
    <submittedName>
        <fullName evidence="2">Uncharacterized protein</fullName>
    </submittedName>
</protein>
<name>A0A7J6EQR1_CANSA</name>
<evidence type="ECO:0000256" key="1">
    <source>
        <dbReference type="SAM" id="MobiDB-lite"/>
    </source>
</evidence>
<accession>A0A7J6EQR1</accession>
<comment type="caution">
    <text evidence="2">The sequence shown here is derived from an EMBL/GenBank/DDBJ whole genome shotgun (WGS) entry which is preliminary data.</text>
</comment>
<evidence type="ECO:0000313" key="3">
    <source>
        <dbReference type="EMBL" id="KAF4395349.1"/>
    </source>
</evidence>
<dbReference type="Proteomes" id="UP000583929">
    <property type="component" value="Unassembled WGS sequence"/>
</dbReference>
<dbReference type="EMBL" id="JAATIP010000198">
    <property type="protein sequence ID" value="KAF4360777.1"/>
    <property type="molecule type" value="Genomic_DNA"/>
</dbReference>
<gene>
    <name evidence="2" type="ORF">F8388_015100</name>
    <name evidence="3" type="ORF">G4B88_010813</name>
</gene>
<reference evidence="4 5" key="1">
    <citation type="journal article" date="2020" name="bioRxiv">
        <title>Sequence and annotation of 42 cannabis genomes reveals extensive copy number variation in cannabinoid synthesis and pathogen resistance genes.</title>
        <authorList>
            <person name="Mckernan K.J."/>
            <person name="Helbert Y."/>
            <person name="Kane L.T."/>
            <person name="Ebling H."/>
            <person name="Zhang L."/>
            <person name="Liu B."/>
            <person name="Eaton Z."/>
            <person name="Mclaughlin S."/>
            <person name="Kingan S."/>
            <person name="Baybayan P."/>
            <person name="Concepcion G."/>
            <person name="Jordan M."/>
            <person name="Riva A."/>
            <person name="Barbazuk W."/>
            <person name="Harkins T."/>
        </authorList>
    </citation>
    <scope>NUCLEOTIDE SEQUENCE [LARGE SCALE GENOMIC DNA]</scope>
    <source>
        <strain evidence="4 5">cv. Jamaican Lion 4</strain>
        <strain evidence="3">Father</strain>
        <strain evidence="2">Mother</strain>
        <tissue evidence="2">Leaf</tissue>
    </source>
</reference>
<evidence type="ECO:0000313" key="5">
    <source>
        <dbReference type="Proteomes" id="UP000583929"/>
    </source>
</evidence>
<organism evidence="2 4">
    <name type="scientific">Cannabis sativa</name>
    <name type="common">Hemp</name>
    <name type="synonym">Marijuana</name>
    <dbReference type="NCBI Taxonomy" id="3483"/>
    <lineage>
        <taxon>Eukaryota</taxon>
        <taxon>Viridiplantae</taxon>
        <taxon>Streptophyta</taxon>
        <taxon>Embryophyta</taxon>
        <taxon>Tracheophyta</taxon>
        <taxon>Spermatophyta</taxon>
        <taxon>Magnoliopsida</taxon>
        <taxon>eudicotyledons</taxon>
        <taxon>Gunneridae</taxon>
        <taxon>Pentapetalae</taxon>
        <taxon>rosids</taxon>
        <taxon>fabids</taxon>
        <taxon>Rosales</taxon>
        <taxon>Cannabaceae</taxon>
        <taxon>Cannabis</taxon>
    </lineage>
</organism>